<dbReference type="PANTHER" id="PTHR32268:SF11">
    <property type="entry name" value="HOMOSERINE O-ACETYLTRANSFERASE"/>
    <property type="match status" value="1"/>
</dbReference>
<evidence type="ECO:0000259" key="5">
    <source>
        <dbReference type="Pfam" id="PF00561"/>
    </source>
</evidence>
<name>A0A1E3HWC9_9TREE</name>
<dbReference type="SUPFAM" id="SSF53474">
    <property type="entry name" value="alpha/beta-Hydrolases"/>
    <property type="match status" value="1"/>
</dbReference>
<comment type="similarity">
    <text evidence="1">Belongs to the AB hydrolase superfamily. MetX family.</text>
</comment>
<reference evidence="6 7" key="1">
    <citation type="submission" date="2016-06" db="EMBL/GenBank/DDBJ databases">
        <title>Evolution of pathogenesis and genome organization in the Tremellales.</title>
        <authorList>
            <person name="Cuomo C."/>
            <person name="Litvintseva A."/>
            <person name="Heitman J."/>
            <person name="Chen Y."/>
            <person name="Sun S."/>
            <person name="Springer D."/>
            <person name="Dromer F."/>
            <person name="Young S."/>
            <person name="Zeng Q."/>
            <person name="Chapman S."/>
            <person name="Gujja S."/>
            <person name="Saif S."/>
            <person name="Birren B."/>
        </authorList>
    </citation>
    <scope>NUCLEOTIDE SEQUENCE [LARGE SCALE GENOMIC DNA]</scope>
    <source>
        <strain evidence="6 7">CBS 6039</strain>
    </source>
</reference>
<proteinExistence type="inferred from homology"/>
<dbReference type="GO" id="GO:0009086">
    <property type="term" value="P:methionine biosynthetic process"/>
    <property type="evidence" value="ECO:0007669"/>
    <property type="project" value="TreeGrafter"/>
</dbReference>
<dbReference type="InterPro" id="IPR000073">
    <property type="entry name" value="AB_hydrolase_1"/>
</dbReference>
<dbReference type="GeneID" id="30154109"/>
<keyword evidence="2 6" id="KW-0808">Transferase</keyword>
<dbReference type="Proteomes" id="UP000094065">
    <property type="component" value="Unassembled WGS sequence"/>
</dbReference>
<dbReference type="PANTHER" id="PTHR32268">
    <property type="entry name" value="HOMOSERINE O-ACETYLTRANSFERASE"/>
    <property type="match status" value="1"/>
</dbReference>
<evidence type="ECO:0000256" key="4">
    <source>
        <dbReference type="SAM" id="MobiDB-lite"/>
    </source>
</evidence>
<dbReference type="Gene3D" id="3.40.50.1820">
    <property type="entry name" value="alpha/beta hydrolase"/>
    <property type="match status" value="1"/>
</dbReference>
<dbReference type="InterPro" id="IPR008220">
    <property type="entry name" value="HAT_MetX-like"/>
</dbReference>
<feature type="active site" evidence="3">
    <location>
        <position position="469"/>
    </location>
</feature>
<evidence type="ECO:0000313" key="7">
    <source>
        <dbReference type="Proteomes" id="UP000094065"/>
    </source>
</evidence>
<feature type="compositionally biased region" description="Basic and acidic residues" evidence="4">
    <location>
        <begin position="288"/>
        <end position="303"/>
    </location>
</feature>
<evidence type="ECO:0000256" key="3">
    <source>
        <dbReference type="PIRSR" id="PIRSR000443-1"/>
    </source>
</evidence>
<dbReference type="GO" id="GO:0004414">
    <property type="term" value="F:homoserine O-acetyltransferase activity"/>
    <property type="evidence" value="ECO:0007669"/>
    <property type="project" value="TreeGrafter"/>
</dbReference>
<feature type="region of interest" description="Disordered" evidence="4">
    <location>
        <begin position="387"/>
        <end position="415"/>
    </location>
</feature>
<feature type="domain" description="AB hydrolase-1" evidence="5">
    <location>
        <begin position="58"/>
        <end position="232"/>
    </location>
</feature>
<evidence type="ECO:0000256" key="2">
    <source>
        <dbReference type="ARBA" id="ARBA00022679"/>
    </source>
</evidence>
<evidence type="ECO:0000256" key="1">
    <source>
        <dbReference type="ARBA" id="ARBA00006886"/>
    </source>
</evidence>
<feature type="active site" evidence="3">
    <location>
        <position position="440"/>
    </location>
</feature>
<comment type="caution">
    <text evidence="6">The sequence shown here is derived from an EMBL/GenBank/DDBJ whole genome shotgun (WGS) entry which is preliminary data.</text>
</comment>
<accession>A0A1E3HWC9</accession>
<dbReference type="HAMAP" id="MF_00296">
    <property type="entry name" value="MetX_acyltransf"/>
    <property type="match status" value="1"/>
</dbReference>
<dbReference type="OrthoDB" id="191364at2759"/>
<feature type="region of interest" description="Disordered" evidence="4">
    <location>
        <begin position="250"/>
        <end position="326"/>
    </location>
</feature>
<dbReference type="NCBIfam" id="TIGR01392">
    <property type="entry name" value="homoserO_Ac_trn"/>
    <property type="match status" value="1"/>
</dbReference>
<sequence>MVPPRPQTTPDPNPYASLISQNISLVPEFTLESGVTLTDVPVAYKTWGKLNERADNCLVICHALTGSADVEDWWGPLLGVDKAFDPTRFFIFCANTIGSPYGTVSSVTTNPETSRPYGPEMPGSAVKDDVRLHYILLKSLGVKSVAAVVGGSMGGMTVLEWPLNSPPGFVKAIIPLATSARHSAWCISWGEAQRQSIYSDPDYKDGYYYEVEDADKKVQVDLMKQPARGLAAARMAALLTYRSRDSFESRFGRRAGGGKSQVPRGGVRIMGGPETTDPSVPSASDLVKSPREKAWREHNDGHKGAGQRSASRRGSDLSEKGTAGNAEVIKTEEIKAEGKNVGTGEEPPKVFSAQSYLRYQGDKFTGRFDANCYIHITRKLDTHDLSAPSNDSSLNSLSSSLPAHSLASDDENANESELNSRLMHALSLEPPALVIGIESDGLFTTSEQRELAAGIPDAELVVIPSPDGHDGFLLEFEAINGWVGGWLRRKMPEFYRERVISLEEYGAGEAGFEVKKESVFGEAEADVTRW</sequence>
<evidence type="ECO:0000313" key="6">
    <source>
        <dbReference type="EMBL" id="ODN80610.1"/>
    </source>
</evidence>
<keyword evidence="7" id="KW-1185">Reference proteome</keyword>
<dbReference type="PIRSF" id="PIRSF000443">
    <property type="entry name" value="Homoser_Ac_trans"/>
    <property type="match status" value="1"/>
</dbReference>
<organism evidence="6 7">
    <name type="scientific">Cryptococcus amylolentus CBS 6039</name>
    <dbReference type="NCBI Taxonomy" id="1295533"/>
    <lineage>
        <taxon>Eukaryota</taxon>
        <taxon>Fungi</taxon>
        <taxon>Dikarya</taxon>
        <taxon>Basidiomycota</taxon>
        <taxon>Agaricomycotina</taxon>
        <taxon>Tremellomycetes</taxon>
        <taxon>Tremellales</taxon>
        <taxon>Cryptococcaceae</taxon>
        <taxon>Cryptococcus</taxon>
    </lineage>
</organism>
<protein>
    <submittedName>
        <fullName evidence="6">Homoserine O-acetyltransferase</fullName>
    </submittedName>
</protein>
<dbReference type="RefSeq" id="XP_018995176.1">
    <property type="nucleotide sequence ID" value="XM_019136507.1"/>
</dbReference>
<dbReference type="STRING" id="1295533.A0A1E3HWC9"/>
<dbReference type="Pfam" id="PF00561">
    <property type="entry name" value="Abhydrolase_1"/>
    <property type="match status" value="1"/>
</dbReference>
<dbReference type="GO" id="GO:0009092">
    <property type="term" value="P:homoserine metabolic process"/>
    <property type="evidence" value="ECO:0007669"/>
    <property type="project" value="TreeGrafter"/>
</dbReference>
<gene>
    <name evidence="6" type="ORF">L202_02800</name>
</gene>
<feature type="active site" description="Nucleophile" evidence="3">
    <location>
        <position position="152"/>
    </location>
</feature>
<dbReference type="EMBL" id="AWGJ01000004">
    <property type="protein sequence ID" value="ODN80610.1"/>
    <property type="molecule type" value="Genomic_DNA"/>
</dbReference>
<dbReference type="AlphaFoldDB" id="A0A1E3HWC9"/>
<feature type="compositionally biased region" description="Low complexity" evidence="4">
    <location>
        <begin position="387"/>
        <end position="406"/>
    </location>
</feature>
<dbReference type="InterPro" id="IPR029058">
    <property type="entry name" value="AB_hydrolase_fold"/>
</dbReference>